<proteinExistence type="predicted"/>
<dbReference type="SMART" id="SM01043">
    <property type="entry name" value="BTAD"/>
    <property type="match status" value="1"/>
</dbReference>
<dbReference type="OrthoDB" id="8444614at2"/>
<evidence type="ECO:0000256" key="1">
    <source>
        <dbReference type="SAM" id="Phobius"/>
    </source>
</evidence>
<keyword evidence="4" id="KW-1185">Reference proteome</keyword>
<dbReference type="Proteomes" id="UP000281726">
    <property type="component" value="Unassembled WGS sequence"/>
</dbReference>
<dbReference type="InterPro" id="IPR011990">
    <property type="entry name" value="TPR-like_helical_dom_sf"/>
</dbReference>
<organism evidence="3 4">
    <name type="scientific">Micromonospora endolithica</name>
    <dbReference type="NCBI Taxonomy" id="230091"/>
    <lineage>
        <taxon>Bacteria</taxon>
        <taxon>Bacillati</taxon>
        <taxon>Actinomycetota</taxon>
        <taxon>Actinomycetes</taxon>
        <taxon>Micromonosporales</taxon>
        <taxon>Micromonosporaceae</taxon>
        <taxon>Micromonospora</taxon>
    </lineage>
</organism>
<dbReference type="AlphaFoldDB" id="A0A3A9ZFL2"/>
<evidence type="ECO:0000313" key="4">
    <source>
        <dbReference type="Proteomes" id="UP000281726"/>
    </source>
</evidence>
<evidence type="ECO:0000313" key="3">
    <source>
        <dbReference type="EMBL" id="RKN46157.1"/>
    </source>
</evidence>
<sequence length="705" mass="72955">MVEVRWPRRLGYLLLLVLLLVVPPVVLVEIVGWPDQQWPGLRQWVATPLTAQTLTVALIVLAWLVWLMLAATVTLTVAARIWSGARCLRRVPLPTPLQATATGVAGAAAFGVGAGYAGAVAPPEDPLPATVGTLDDSGGAAAADPSDLLQGDQDGGVVVPGGWLPREAAEQVAAAAGLLWLRRRRAYQPGASGSSALGDGDLTPLPATVTALQAALVVAPADTLTRSAAATAPQLSGSIAALPSGSVTLTGPGAHSAARGLLVTVVLEALRHPSPAPLVITRTALAMLLDPGGGRVWPPMPGVRVADSVDDAAAVLATVAGQDGPGAEPRQAAPLTSSRPVLILESSPPAGTVAAAIAAGAGTTVLLAGGADAVIWHVDAGGHIRDPRRPDEAGVRLCVLDPVAATDLLTVITMTYAPDVPPASAFEAAAVAAELPRIPRQATRLPPQRPPAYTASFNSTIRAAATVGRLDLRVLGEPILLADDAPVPIRRSASLQVLVFLAVHPDGATTGQLAEAIWPGLPAHRLTGRLYTTLSDLRTSIRAACGLTVIDHTDNRYRLHPAQLDSDLWRLRALAVHASTAVTNPAAAWQAVVDAYTGDLAAGHPWPWLDPAREATRRHVLDAYAALAAADPDPRRALDLLHAGIRVDPYNQTLHQQAIGVLTALGEHDTAAELTDVYTRRLTAAGLLSEAHRASHDGAEPVSGR</sequence>
<feature type="transmembrane region" description="Helical" evidence="1">
    <location>
        <begin position="12"/>
        <end position="33"/>
    </location>
</feature>
<gene>
    <name evidence="3" type="ORF">D7223_14535</name>
</gene>
<dbReference type="Gene3D" id="1.10.10.10">
    <property type="entry name" value="Winged helix-like DNA-binding domain superfamily/Winged helix DNA-binding domain"/>
    <property type="match status" value="1"/>
</dbReference>
<dbReference type="Gene3D" id="1.25.40.10">
    <property type="entry name" value="Tetratricopeptide repeat domain"/>
    <property type="match status" value="1"/>
</dbReference>
<evidence type="ECO:0000259" key="2">
    <source>
        <dbReference type="SMART" id="SM01043"/>
    </source>
</evidence>
<dbReference type="EMBL" id="RBAK01000005">
    <property type="protein sequence ID" value="RKN46157.1"/>
    <property type="molecule type" value="Genomic_DNA"/>
</dbReference>
<dbReference type="InterPro" id="IPR005158">
    <property type="entry name" value="BTAD"/>
</dbReference>
<feature type="transmembrane region" description="Helical" evidence="1">
    <location>
        <begin position="99"/>
        <end position="119"/>
    </location>
</feature>
<dbReference type="InterPro" id="IPR051677">
    <property type="entry name" value="AfsR-DnrI-RedD_regulator"/>
</dbReference>
<protein>
    <recommendedName>
        <fullName evidence="2">Bacterial transcriptional activator domain-containing protein</fullName>
    </recommendedName>
</protein>
<keyword evidence="1" id="KW-1133">Transmembrane helix</keyword>
<keyword evidence="1" id="KW-0812">Transmembrane</keyword>
<dbReference type="RefSeq" id="WP_120728940.1">
    <property type="nucleotide sequence ID" value="NZ_RBAK01000005.1"/>
</dbReference>
<dbReference type="PANTHER" id="PTHR35807">
    <property type="entry name" value="TRANSCRIPTIONAL REGULATOR REDD-RELATED"/>
    <property type="match status" value="1"/>
</dbReference>
<reference evidence="3 4" key="1">
    <citation type="journal article" date="2004" name="Syst. Appl. Microbiol.">
        <title>Cryptoendolithic actinomycetes from antarctic sandstone rock samples: Micromonospora endolithica sp. nov. and two isolates related to Micromonospora coerulea Jensen 1932.</title>
        <authorList>
            <person name="Hirsch P."/>
            <person name="Mevs U."/>
            <person name="Kroppenstedt R.M."/>
            <person name="Schumann P."/>
            <person name="Stackebrandt E."/>
        </authorList>
    </citation>
    <scope>NUCLEOTIDE SEQUENCE [LARGE SCALE GENOMIC DNA]</scope>
    <source>
        <strain evidence="3 4">JCM 12677</strain>
    </source>
</reference>
<comment type="caution">
    <text evidence="3">The sequence shown here is derived from an EMBL/GenBank/DDBJ whole genome shotgun (WGS) entry which is preliminary data.</text>
</comment>
<feature type="transmembrane region" description="Helical" evidence="1">
    <location>
        <begin position="53"/>
        <end position="78"/>
    </location>
</feature>
<feature type="domain" description="Bacterial transcriptional activator" evidence="2">
    <location>
        <begin position="566"/>
        <end position="696"/>
    </location>
</feature>
<name>A0A3A9ZFL2_9ACTN</name>
<keyword evidence="1" id="KW-0472">Membrane</keyword>
<dbReference type="InterPro" id="IPR036388">
    <property type="entry name" value="WH-like_DNA-bd_sf"/>
</dbReference>
<accession>A0A3A9ZFL2</accession>